<evidence type="ECO:0000256" key="5">
    <source>
        <dbReference type="PIRSR" id="PIRSR000005-2"/>
    </source>
</evidence>
<feature type="binding site" description="axial binding residue" evidence="5">
    <location>
        <position position="45"/>
    </location>
    <ligand>
        <name>heme c</name>
        <dbReference type="ChEBI" id="CHEBI:61717"/>
        <label>1</label>
    </ligand>
    <ligandPart>
        <name>Fe</name>
        <dbReference type="ChEBI" id="CHEBI:18248"/>
    </ligandPart>
</feature>
<feature type="binding site" description="covalent" evidence="4">
    <location>
        <position position="44"/>
    </location>
    <ligand>
        <name>heme c</name>
        <dbReference type="ChEBI" id="CHEBI:61717"/>
        <label>1</label>
    </ligand>
</feature>
<dbReference type="EMBL" id="FOVJ01000001">
    <property type="protein sequence ID" value="SFN46008.1"/>
    <property type="molecule type" value="Genomic_DNA"/>
</dbReference>
<dbReference type="PROSITE" id="PS51007">
    <property type="entry name" value="CYTC"/>
    <property type="match status" value="1"/>
</dbReference>
<evidence type="ECO:0000256" key="3">
    <source>
        <dbReference type="ARBA" id="ARBA00023004"/>
    </source>
</evidence>
<keyword evidence="2 5" id="KW-0479">Metal-binding</keyword>
<accession>A0A1I4Z731</accession>
<feature type="binding site" description="axial binding residue" evidence="5">
    <location>
        <position position="190"/>
    </location>
    <ligand>
        <name>heme c</name>
        <dbReference type="ChEBI" id="CHEBI:61717"/>
        <label>2</label>
    </ligand>
    <ligandPart>
        <name>Fe</name>
        <dbReference type="ChEBI" id="CHEBI:18248"/>
    </ligandPart>
</feature>
<dbReference type="InterPro" id="IPR024167">
    <property type="entry name" value="Cytochrome_c4-like"/>
</dbReference>
<feature type="binding site" description="covalent" evidence="4">
    <location>
        <position position="41"/>
    </location>
    <ligand>
        <name>heme c</name>
        <dbReference type="ChEBI" id="CHEBI:61717"/>
        <label>1</label>
    </ligand>
</feature>
<keyword evidence="1 4" id="KW-0349">Heme</keyword>
<feature type="binding site" description="covalent" evidence="4">
    <location>
        <position position="143"/>
    </location>
    <ligand>
        <name>heme c</name>
        <dbReference type="ChEBI" id="CHEBI:61717"/>
        <label>2</label>
    </ligand>
</feature>
<feature type="domain" description="Cytochrome c" evidence="7">
    <location>
        <begin position="129"/>
        <end position="213"/>
    </location>
</feature>
<evidence type="ECO:0000256" key="4">
    <source>
        <dbReference type="PIRSR" id="PIRSR000005-1"/>
    </source>
</evidence>
<dbReference type="GO" id="GO:0020037">
    <property type="term" value="F:heme binding"/>
    <property type="evidence" value="ECO:0007669"/>
    <property type="project" value="InterPro"/>
</dbReference>
<feature type="binding site" description="axial binding residue" evidence="5">
    <location>
        <position position="85"/>
    </location>
    <ligand>
        <name>heme c</name>
        <dbReference type="ChEBI" id="CHEBI:61717"/>
        <label>1</label>
    </ligand>
    <ligandPart>
        <name>Fe</name>
        <dbReference type="ChEBI" id="CHEBI:18248"/>
    </ligandPart>
</feature>
<evidence type="ECO:0000313" key="9">
    <source>
        <dbReference type="Proteomes" id="UP000183107"/>
    </source>
</evidence>
<protein>
    <submittedName>
        <fullName evidence="8">Cytochrome c553</fullName>
    </submittedName>
</protein>
<feature type="chain" id="PRO_5010220585" evidence="6">
    <location>
        <begin position="25"/>
        <end position="242"/>
    </location>
</feature>
<organism evidence="8 9">
    <name type="scientific">Nitrosospira briensis</name>
    <dbReference type="NCBI Taxonomy" id="35799"/>
    <lineage>
        <taxon>Bacteria</taxon>
        <taxon>Pseudomonadati</taxon>
        <taxon>Pseudomonadota</taxon>
        <taxon>Betaproteobacteria</taxon>
        <taxon>Nitrosomonadales</taxon>
        <taxon>Nitrosomonadaceae</taxon>
        <taxon>Nitrosospira</taxon>
    </lineage>
</organism>
<evidence type="ECO:0000259" key="7">
    <source>
        <dbReference type="PROSITE" id="PS51007"/>
    </source>
</evidence>
<feature type="binding site" description="covalent" evidence="4">
    <location>
        <position position="146"/>
    </location>
    <ligand>
        <name>heme c</name>
        <dbReference type="ChEBI" id="CHEBI:61717"/>
        <label>2</label>
    </ligand>
</feature>
<keyword evidence="6" id="KW-0732">Signal</keyword>
<dbReference type="Gene3D" id="1.10.760.10">
    <property type="entry name" value="Cytochrome c-like domain"/>
    <property type="match status" value="2"/>
</dbReference>
<dbReference type="GO" id="GO:0042597">
    <property type="term" value="C:periplasmic space"/>
    <property type="evidence" value="ECO:0007669"/>
    <property type="project" value="InterPro"/>
</dbReference>
<dbReference type="InterPro" id="IPR036909">
    <property type="entry name" value="Cyt_c-like_dom_sf"/>
</dbReference>
<name>A0A1I4Z731_9PROT</name>
<feature type="binding site" description="axial binding residue" evidence="5">
    <location>
        <position position="147"/>
    </location>
    <ligand>
        <name>heme c</name>
        <dbReference type="ChEBI" id="CHEBI:61717"/>
        <label>2</label>
    </ligand>
    <ligandPart>
        <name>Fe</name>
        <dbReference type="ChEBI" id="CHEBI:18248"/>
    </ligandPart>
</feature>
<gene>
    <name evidence="8" type="ORF">SAMN05216386_1062</name>
</gene>
<comment type="PTM">
    <text evidence="4">Binds 2 heme c groups covalently per subunit.</text>
</comment>
<evidence type="ECO:0000256" key="6">
    <source>
        <dbReference type="SAM" id="SignalP"/>
    </source>
</evidence>
<dbReference type="AlphaFoldDB" id="A0A1I4Z731"/>
<keyword evidence="3 5" id="KW-0408">Iron</keyword>
<keyword evidence="9" id="KW-1185">Reference proteome</keyword>
<proteinExistence type="predicted"/>
<reference evidence="9" key="1">
    <citation type="submission" date="2016-10" db="EMBL/GenBank/DDBJ databases">
        <authorList>
            <person name="Varghese N."/>
        </authorList>
    </citation>
    <scope>NUCLEOTIDE SEQUENCE [LARGE SCALE GENOMIC DNA]</scope>
    <source>
        <strain evidence="9">Nsp8</strain>
    </source>
</reference>
<evidence type="ECO:0000256" key="2">
    <source>
        <dbReference type="ARBA" id="ARBA00022723"/>
    </source>
</evidence>
<feature type="signal peptide" evidence="6">
    <location>
        <begin position="1"/>
        <end position="24"/>
    </location>
</feature>
<dbReference type="SUPFAM" id="SSF46626">
    <property type="entry name" value="Cytochrome c"/>
    <property type="match status" value="2"/>
</dbReference>
<evidence type="ECO:0000256" key="1">
    <source>
        <dbReference type="ARBA" id="ARBA00022617"/>
    </source>
</evidence>
<dbReference type="InterPro" id="IPR050597">
    <property type="entry name" value="Cytochrome_c_Oxidase_Subunit"/>
</dbReference>
<dbReference type="PIRSF" id="PIRSF000005">
    <property type="entry name" value="Cytochrome_c4"/>
    <property type="match status" value="1"/>
</dbReference>
<dbReference type="RefSeq" id="WP_074795249.1">
    <property type="nucleotide sequence ID" value="NZ_FOVJ01000001.1"/>
</dbReference>
<sequence length="242" mass="26349">MKRDIPVTFLFAIALAHAAGFATAATPIEVPNTMAERVKPCVVCHGLEEKTGRGNYYPRIAGKPEGYLFNQLRNFRDGRRYYRPMALLLENLTDQYLLEMAVYFSTLEQPYPPPERVALLPAKTKLAQKLVNEGDPARNIPACTECHGQELMGTAPFVPGLLGLPRVYMIAQFGAWKSGGLMRGQTEDCMSEIAKQLTAEETSAIAAWLASQPVPRNSGPAAGLSAGMAERCAGIVHGGARR</sequence>
<dbReference type="PANTHER" id="PTHR33751">
    <property type="entry name" value="CBB3-TYPE CYTOCHROME C OXIDASE SUBUNIT FIXP"/>
    <property type="match status" value="1"/>
</dbReference>
<dbReference type="GO" id="GO:0005506">
    <property type="term" value="F:iron ion binding"/>
    <property type="evidence" value="ECO:0007669"/>
    <property type="project" value="InterPro"/>
</dbReference>
<dbReference type="PANTHER" id="PTHR33751:SF11">
    <property type="entry name" value="BLL4483 PROTEIN"/>
    <property type="match status" value="1"/>
</dbReference>
<dbReference type="GO" id="GO:0009055">
    <property type="term" value="F:electron transfer activity"/>
    <property type="evidence" value="ECO:0007669"/>
    <property type="project" value="InterPro"/>
</dbReference>
<dbReference type="Proteomes" id="UP000183107">
    <property type="component" value="Unassembled WGS sequence"/>
</dbReference>
<dbReference type="InterPro" id="IPR009056">
    <property type="entry name" value="Cyt_c-like_dom"/>
</dbReference>
<evidence type="ECO:0000313" key="8">
    <source>
        <dbReference type="EMBL" id="SFN46008.1"/>
    </source>
</evidence>